<keyword evidence="5 6" id="KW-0472">Membrane</keyword>
<comment type="subcellular location">
    <subcellularLocation>
        <location evidence="1 6">Cell membrane</location>
        <topology evidence="1 6">Multi-pass membrane protein</topology>
    </subcellularLocation>
</comment>
<feature type="transmembrane region" description="Helical" evidence="6">
    <location>
        <begin position="568"/>
        <end position="590"/>
    </location>
</feature>
<feature type="transmembrane region" description="Helical" evidence="6">
    <location>
        <begin position="109"/>
        <end position="134"/>
    </location>
</feature>
<dbReference type="Pfam" id="PF02687">
    <property type="entry name" value="FtsX"/>
    <property type="match status" value="1"/>
</dbReference>
<dbReference type="InterPro" id="IPR003838">
    <property type="entry name" value="ABC3_permease_C"/>
</dbReference>
<dbReference type="AlphaFoldDB" id="A0A9X3WQM3"/>
<evidence type="ECO:0000259" key="7">
    <source>
        <dbReference type="Pfam" id="PF02687"/>
    </source>
</evidence>
<dbReference type="EMBL" id="JAMQJZ010000022">
    <property type="protein sequence ID" value="MDC3422496.1"/>
    <property type="molecule type" value="Genomic_DNA"/>
</dbReference>
<evidence type="ECO:0000313" key="9">
    <source>
        <dbReference type="Proteomes" id="UP001145072"/>
    </source>
</evidence>
<protein>
    <submittedName>
        <fullName evidence="8">ABC transporter permease</fullName>
    </submittedName>
</protein>
<feature type="transmembrane region" description="Helical" evidence="6">
    <location>
        <begin position="222"/>
        <end position="253"/>
    </location>
</feature>
<dbReference type="PANTHER" id="PTHR46795:SF2">
    <property type="entry name" value="ABC TRANSPORTER, PERMEASE PROTEIN"/>
    <property type="match status" value="1"/>
</dbReference>
<dbReference type="RefSeq" id="WP_259867965.1">
    <property type="nucleotide sequence ID" value="NZ_JAMQJZ010000022.1"/>
</dbReference>
<evidence type="ECO:0000256" key="1">
    <source>
        <dbReference type="ARBA" id="ARBA00004651"/>
    </source>
</evidence>
<reference evidence="8" key="1">
    <citation type="submission" date="2022-06" db="EMBL/GenBank/DDBJ databases">
        <title>Aquibacillus sp. a new bacterium isolated from soil saline samples.</title>
        <authorList>
            <person name="Galisteo C."/>
            <person name="De La Haba R."/>
            <person name="Sanchez-Porro C."/>
            <person name="Ventosa A."/>
        </authorList>
    </citation>
    <scope>NUCLEOTIDE SEQUENCE</scope>
    <source>
        <strain evidence="8">JCM 12387</strain>
    </source>
</reference>
<feature type="transmembrane region" description="Helical" evidence="6">
    <location>
        <begin position="513"/>
        <end position="536"/>
    </location>
</feature>
<dbReference type="InterPro" id="IPR052536">
    <property type="entry name" value="ABC-4_Integral_Memb_Prot"/>
</dbReference>
<dbReference type="PANTHER" id="PTHR46795">
    <property type="entry name" value="ABC TRANSPORTER PERMEASE-RELATED-RELATED"/>
    <property type="match status" value="1"/>
</dbReference>
<keyword evidence="3 6" id="KW-0812">Transmembrane</keyword>
<feature type="transmembrane region" description="Helical" evidence="6">
    <location>
        <begin position="196"/>
        <end position="216"/>
    </location>
</feature>
<evidence type="ECO:0000256" key="4">
    <source>
        <dbReference type="ARBA" id="ARBA00022989"/>
    </source>
</evidence>
<comment type="similarity">
    <text evidence="6">Belongs to the ABC-4 integral membrane protein family.</text>
</comment>
<keyword evidence="4 6" id="KW-1133">Transmembrane helix</keyword>
<feature type="transmembrane region" description="Helical" evidence="6">
    <location>
        <begin position="20"/>
        <end position="41"/>
    </location>
</feature>
<evidence type="ECO:0000256" key="6">
    <source>
        <dbReference type="PIRNR" id="PIRNR018968"/>
    </source>
</evidence>
<dbReference type="Proteomes" id="UP001145072">
    <property type="component" value="Unassembled WGS sequence"/>
</dbReference>
<feature type="transmembrane region" description="Helical" evidence="6">
    <location>
        <begin position="283"/>
        <end position="303"/>
    </location>
</feature>
<feature type="transmembrane region" description="Helical" evidence="6">
    <location>
        <begin position="53"/>
        <end position="74"/>
    </location>
</feature>
<feature type="transmembrane region" description="Helical" evidence="6">
    <location>
        <begin position="146"/>
        <end position="175"/>
    </location>
</feature>
<keyword evidence="2 6" id="KW-1003">Cell membrane</keyword>
<dbReference type="GO" id="GO:0055085">
    <property type="term" value="P:transmembrane transport"/>
    <property type="evidence" value="ECO:0007669"/>
    <property type="project" value="UniProtKB-UniRule"/>
</dbReference>
<dbReference type="PIRSF" id="PIRSF018968">
    <property type="entry name" value="ABC_permease_BceB"/>
    <property type="match status" value="1"/>
</dbReference>
<dbReference type="GO" id="GO:0005886">
    <property type="term" value="C:plasma membrane"/>
    <property type="evidence" value="ECO:0007669"/>
    <property type="project" value="UniProtKB-SubCell"/>
</dbReference>
<evidence type="ECO:0000313" key="8">
    <source>
        <dbReference type="EMBL" id="MDC3422496.1"/>
    </source>
</evidence>
<keyword evidence="9" id="KW-1185">Reference proteome</keyword>
<accession>A0A9X3WQM3</accession>
<name>A0A9X3WQM3_9BACI</name>
<evidence type="ECO:0000256" key="3">
    <source>
        <dbReference type="ARBA" id="ARBA00022692"/>
    </source>
</evidence>
<organism evidence="8 9">
    <name type="scientific">Aquibacillus koreensis</name>
    <dbReference type="NCBI Taxonomy" id="279446"/>
    <lineage>
        <taxon>Bacteria</taxon>
        <taxon>Bacillati</taxon>
        <taxon>Bacillota</taxon>
        <taxon>Bacilli</taxon>
        <taxon>Bacillales</taxon>
        <taxon>Bacillaceae</taxon>
        <taxon>Aquibacillus</taxon>
    </lineage>
</organism>
<feature type="domain" description="ABC3 transporter permease C-terminal" evidence="7">
    <location>
        <begin position="59"/>
        <end position="176"/>
    </location>
</feature>
<evidence type="ECO:0000256" key="5">
    <source>
        <dbReference type="ARBA" id="ARBA00023136"/>
    </source>
</evidence>
<gene>
    <name evidence="8" type="ORF">NC661_19265</name>
</gene>
<dbReference type="InterPro" id="IPR027022">
    <property type="entry name" value="ABC_permease_BceB-typ"/>
</dbReference>
<proteinExistence type="inferred from homology"/>
<comment type="caution">
    <text evidence="8">The sequence shown here is derived from an EMBL/GenBank/DDBJ whole genome shotgun (WGS) entry which is preliminary data.</text>
</comment>
<sequence>MTFRQFAFNNVLRNKRLYIAYFLSSMFTVMVVFTFAIFAFHPAFSEGTINQNVLLGMSVAGGIIYVFSFFFVLYSMSSFLQSRKKEFGLLIMLGASNKQIRLMVFLENILIGFFATVGGILTGLVFAKAILLVAENVLIISETLDFYIPTLAIVVTFVSFIFLFFCISIFVSFILRTNKLVDLIKGDKKSKGEPKASIILSVLAALLLIGGYGTAISVEGVYVVYAMIPVVIVVTLGTYLLFTQLSVFLIRLLKNNTSIFWRKTNMLLFSDLSFRLKDNARTFFMVAIISTVAFSAIGSLYGFQSIINGTKDPYSITYSPFLNDSKAIIEEDTNKINAILQEENIDAEMESLELNYYEIAEENALIISASDYNRFASLIVDKELHPEENEAVVVEQSGEAGGIVEDGPKASEWLMEANVQLEDGQELQPKRIVASSVLPTTSDGYYVVNDKDFERLGPPERKDHSVAWKLEEGQKDQIIEAGRKINNLEGDLQYKTFIVDYTIYEINKAYGPILFIGLFIGIVFFVSAGSFLYFRLFTDLDEEKRKFQAIAKIGLTQSELEKVVNQQVAILFFSPIIVALVHGAIALTALSRLFNYNLTVESSLVLGSFAFIQLLYFVIVRYIYVKQVKTVLR</sequence>
<evidence type="ECO:0000256" key="2">
    <source>
        <dbReference type="ARBA" id="ARBA00022475"/>
    </source>
</evidence>
<keyword evidence="6" id="KW-0813">Transport</keyword>
<feature type="transmembrane region" description="Helical" evidence="6">
    <location>
        <begin position="602"/>
        <end position="624"/>
    </location>
</feature>